<organism evidence="2 3">
    <name type="scientific">Streptomyces flaveus</name>
    <dbReference type="NCBI Taxonomy" id="66370"/>
    <lineage>
        <taxon>Bacteria</taxon>
        <taxon>Bacillati</taxon>
        <taxon>Actinomycetota</taxon>
        <taxon>Actinomycetes</taxon>
        <taxon>Kitasatosporales</taxon>
        <taxon>Streptomycetaceae</taxon>
        <taxon>Streptomyces</taxon>
        <taxon>Streptomyces aurantiacus group</taxon>
    </lineage>
</organism>
<gene>
    <name evidence="2" type="ORF">GCM10010094_62170</name>
</gene>
<comment type="caution">
    <text evidence="2">The sequence shown here is derived from an EMBL/GenBank/DDBJ whole genome shotgun (WGS) entry which is preliminary data.</text>
</comment>
<dbReference type="InterPro" id="IPR029068">
    <property type="entry name" value="Glyas_Bleomycin-R_OHBP_Dase"/>
</dbReference>
<protein>
    <recommendedName>
        <fullName evidence="1">VOC domain-containing protein</fullName>
    </recommendedName>
</protein>
<sequence>MSLDLFAGMYVRDYEAAKDWYSRLLGEPTYIASETEAVWELAENRFVAIEQNAEHAGHGIQTIFVDDFDARVAQIAERGIEPVKRETYSNGVRKALYRDPDGNEIGFGGAPS</sequence>
<dbReference type="CDD" id="cd06587">
    <property type="entry name" value="VOC"/>
    <property type="match status" value="1"/>
</dbReference>
<reference evidence="2" key="2">
    <citation type="submission" date="2020-09" db="EMBL/GenBank/DDBJ databases">
        <authorList>
            <person name="Sun Q."/>
            <person name="Ohkuma M."/>
        </authorList>
    </citation>
    <scope>NUCLEOTIDE SEQUENCE</scope>
    <source>
        <strain evidence="2">JCM 3035</strain>
    </source>
</reference>
<reference evidence="2" key="1">
    <citation type="journal article" date="2014" name="Int. J. Syst. Evol. Microbiol.">
        <title>Complete genome sequence of Corynebacterium casei LMG S-19264T (=DSM 44701T), isolated from a smear-ripened cheese.</title>
        <authorList>
            <consortium name="US DOE Joint Genome Institute (JGI-PGF)"/>
            <person name="Walter F."/>
            <person name="Albersmeier A."/>
            <person name="Kalinowski J."/>
            <person name="Ruckert C."/>
        </authorList>
    </citation>
    <scope>NUCLEOTIDE SEQUENCE</scope>
    <source>
        <strain evidence="2">JCM 3035</strain>
    </source>
</reference>
<dbReference type="RefSeq" id="WP_189325116.1">
    <property type="nucleotide sequence ID" value="NZ_BMPQ01000019.1"/>
</dbReference>
<dbReference type="PROSITE" id="PS51819">
    <property type="entry name" value="VOC"/>
    <property type="match status" value="1"/>
</dbReference>
<name>A0A917R7C3_9ACTN</name>
<dbReference type="AlphaFoldDB" id="A0A917R7C3"/>
<dbReference type="EMBL" id="BMPQ01000019">
    <property type="protein sequence ID" value="GGK92896.1"/>
    <property type="molecule type" value="Genomic_DNA"/>
</dbReference>
<dbReference type="Proteomes" id="UP000637788">
    <property type="component" value="Unassembled WGS sequence"/>
</dbReference>
<dbReference type="InterPro" id="IPR004360">
    <property type="entry name" value="Glyas_Fos-R_dOase_dom"/>
</dbReference>
<evidence type="ECO:0000313" key="3">
    <source>
        <dbReference type="Proteomes" id="UP000637788"/>
    </source>
</evidence>
<keyword evidence="3" id="KW-1185">Reference proteome</keyword>
<evidence type="ECO:0000313" key="2">
    <source>
        <dbReference type="EMBL" id="GGK92896.1"/>
    </source>
</evidence>
<dbReference type="InterPro" id="IPR037523">
    <property type="entry name" value="VOC_core"/>
</dbReference>
<dbReference type="Gene3D" id="3.10.180.10">
    <property type="entry name" value="2,3-Dihydroxybiphenyl 1,2-Dioxygenase, domain 1"/>
    <property type="match status" value="1"/>
</dbReference>
<feature type="domain" description="VOC" evidence="1">
    <location>
        <begin position="2"/>
        <end position="110"/>
    </location>
</feature>
<dbReference type="SUPFAM" id="SSF54593">
    <property type="entry name" value="Glyoxalase/Bleomycin resistance protein/Dihydroxybiphenyl dioxygenase"/>
    <property type="match status" value="1"/>
</dbReference>
<evidence type="ECO:0000259" key="1">
    <source>
        <dbReference type="PROSITE" id="PS51819"/>
    </source>
</evidence>
<proteinExistence type="predicted"/>
<dbReference type="Pfam" id="PF00903">
    <property type="entry name" value="Glyoxalase"/>
    <property type="match status" value="1"/>
</dbReference>
<accession>A0A917R7C3</accession>